<keyword evidence="1" id="KW-1015">Disulfide bond</keyword>
<dbReference type="InterPro" id="IPR001254">
    <property type="entry name" value="Trypsin_dom"/>
</dbReference>
<dbReference type="OrthoDB" id="10002959at2759"/>
<dbReference type="PROSITE" id="PS00134">
    <property type="entry name" value="TRYPSIN_HIS"/>
    <property type="match status" value="1"/>
</dbReference>
<protein>
    <recommendedName>
        <fullName evidence="5">Peptidase S1 domain-containing protein</fullName>
    </recommendedName>
</protein>
<dbReference type="PRINTS" id="PR00722">
    <property type="entry name" value="CHYMOTRYPSIN"/>
</dbReference>
<dbReference type="EMBL" id="CAJNOC010004496">
    <property type="protein sequence ID" value="CAF1023716.1"/>
    <property type="molecule type" value="Genomic_DNA"/>
</dbReference>
<comment type="similarity">
    <text evidence="2">Belongs to the peptidase S1 family. CLIP subfamily.</text>
</comment>
<dbReference type="GO" id="GO:0006508">
    <property type="term" value="P:proteolysis"/>
    <property type="evidence" value="ECO:0007669"/>
    <property type="project" value="UniProtKB-KW"/>
</dbReference>
<dbReference type="PROSITE" id="PS50240">
    <property type="entry name" value="TRYPSIN_DOM"/>
    <property type="match status" value="2"/>
</dbReference>
<name>A0A814ICE1_9BILA</name>
<gene>
    <name evidence="6" type="ORF">OXX778_LOCUS17509</name>
</gene>
<keyword evidence="3" id="KW-0378">Hydrolase</keyword>
<organism evidence="6 7">
    <name type="scientific">Brachionus calyciflorus</name>
    <dbReference type="NCBI Taxonomy" id="104777"/>
    <lineage>
        <taxon>Eukaryota</taxon>
        <taxon>Metazoa</taxon>
        <taxon>Spiralia</taxon>
        <taxon>Gnathifera</taxon>
        <taxon>Rotifera</taxon>
        <taxon>Eurotatoria</taxon>
        <taxon>Monogononta</taxon>
        <taxon>Pseudotrocha</taxon>
        <taxon>Ploima</taxon>
        <taxon>Brachionidae</taxon>
        <taxon>Brachionus</taxon>
    </lineage>
</organism>
<comment type="caution">
    <text evidence="6">The sequence shown here is derived from an EMBL/GenBank/DDBJ whole genome shotgun (WGS) entry which is preliminary data.</text>
</comment>
<evidence type="ECO:0000313" key="6">
    <source>
        <dbReference type="EMBL" id="CAF1023716.1"/>
    </source>
</evidence>
<feature type="domain" description="Peptidase S1" evidence="5">
    <location>
        <begin position="387"/>
        <end position="632"/>
    </location>
</feature>
<dbReference type="FunFam" id="2.40.10.10:FF:000002">
    <property type="entry name" value="Transmembrane protease serine"/>
    <property type="match status" value="2"/>
</dbReference>
<dbReference type="GO" id="GO:0004252">
    <property type="term" value="F:serine-type endopeptidase activity"/>
    <property type="evidence" value="ECO:0007669"/>
    <property type="project" value="InterPro"/>
</dbReference>
<accession>A0A814ICE1</accession>
<feature type="signal peptide" evidence="4">
    <location>
        <begin position="1"/>
        <end position="20"/>
    </location>
</feature>
<feature type="domain" description="Peptidase S1" evidence="5">
    <location>
        <begin position="48"/>
        <end position="330"/>
    </location>
</feature>
<dbReference type="AlphaFoldDB" id="A0A814ICE1"/>
<evidence type="ECO:0000259" key="5">
    <source>
        <dbReference type="PROSITE" id="PS50240"/>
    </source>
</evidence>
<dbReference type="Gene3D" id="2.40.10.10">
    <property type="entry name" value="Trypsin-like serine proteases"/>
    <property type="match status" value="3"/>
</dbReference>
<evidence type="ECO:0000313" key="7">
    <source>
        <dbReference type="Proteomes" id="UP000663879"/>
    </source>
</evidence>
<dbReference type="InterPro" id="IPR001314">
    <property type="entry name" value="Peptidase_S1A"/>
</dbReference>
<evidence type="ECO:0000256" key="4">
    <source>
        <dbReference type="SAM" id="SignalP"/>
    </source>
</evidence>
<dbReference type="Proteomes" id="UP000663879">
    <property type="component" value="Unassembled WGS sequence"/>
</dbReference>
<dbReference type="SMART" id="SM00020">
    <property type="entry name" value="Tryp_SPc"/>
    <property type="match status" value="2"/>
</dbReference>
<dbReference type="PANTHER" id="PTHR24252:SF7">
    <property type="entry name" value="HYALIN"/>
    <property type="match status" value="1"/>
</dbReference>
<keyword evidence="7" id="KW-1185">Reference proteome</keyword>
<dbReference type="SUPFAM" id="SSF50494">
    <property type="entry name" value="Trypsin-like serine proteases"/>
    <property type="match status" value="2"/>
</dbReference>
<keyword evidence="4" id="KW-0732">Signal</keyword>
<dbReference type="CDD" id="cd00190">
    <property type="entry name" value="Tryp_SPc"/>
    <property type="match status" value="2"/>
</dbReference>
<evidence type="ECO:0000256" key="2">
    <source>
        <dbReference type="ARBA" id="ARBA00024195"/>
    </source>
</evidence>
<dbReference type="InterPro" id="IPR009003">
    <property type="entry name" value="Peptidase_S1_PA"/>
</dbReference>
<dbReference type="PANTHER" id="PTHR24252">
    <property type="entry name" value="ACROSIN-RELATED"/>
    <property type="match status" value="1"/>
</dbReference>
<evidence type="ECO:0000256" key="3">
    <source>
        <dbReference type="RuleBase" id="RU363034"/>
    </source>
</evidence>
<dbReference type="PROSITE" id="PS00135">
    <property type="entry name" value="TRYPSIN_SER"/>
    <property type="match status" value="1"/>
</dbReference>
<dbReference type="Pfam" id="PF00089">
    <property type="entry name" value="Trypsin"/>
    <property type="match status" value="2"/>
</dbReference>
<evidence type="ECO:0000256" key="1">
    <source>
        <dbReference type="ARBA" id="ARBA00023157"/>
    </source>
</evidence>
<keyword evidence="3" id="KW-0645">Protease</keyword>
<feature type="chain" id="PRO_5032777413" description="Peptidase S1 domain-containing protein" evidence="4">
    <location>
        <begin position="21"/>
        <end position="632"/>
    </location>
</feature>
<proteinExistence type="inferred from homology"/>
<reference evidence="6" key="1">
    <citation type="submission" date="2021-02" db="EMBL/GenBank/DDBJ databases">
        <authorList>
            <person name="Nowell W R."/>
        </authorList>
    </citation>
    <scope>NUCLEOTIDE SEQUENCE</scope>
    <source>
        <strain evidence="6">Ploen Becks lab</strain>
    </source>
</reference>
<keyword evidence="3" id="KW-0720">Serine protease</keyword>
<dbReference type="InterPro" id="IPR033116">
    <property type="entry name" value="TRYPSIN_SER"/>
</dbReference>
<dbReference type="InterPro" id="IPR043504">
    <property type="entry name" value="Peptidase_S1_PA_chymotrypsin"/>
</dbReference>
<sequence length="632" mass="70301">MEIFLKFLLVSLANFLVVSSQVVKNCKSGNIRYNCEECGMIRKKTARIIGGKQAFDSEWPSIAYVTLRYNFDLEINGQKNLFLYNRTCAATLINKRTLITGASCYEKQITFTYNSQVYTVNVKPNNYHPTIESIFNVYLGVTNIGSIRNGKKNAGLGVKVNIEKFIMHPDYSEENRLNDIAILRLKSNVEYSNRIQPACLPNSQIKNYPTKTNIPVWAGGWGVINSRGTYPDTLYVVQMSLLPSARCSLVLPSMLKNWNTQICAGVMAGGKDTCKGDNGAPLFIKDKINNVEKYVFVGITSYGESCAKKNRPGIYTKVSSFLNWINENSAFVNDNQSTVKTTKQPAIISSTFSSTTSSFLKNMCFDGFDDGFCDECGKTFKQPNVKIVGGIQAVPNSWPSMVFIKVFTVFNTQFYCGATLINRDTLLTAAHCLPKYGSFLPTVKAYLGYNDVSYVLKGFGTAEGIEVNSQSVKIHPEYDEDTFVNDIAIIKLAKQVQFNEKIQPACLPSSRTYPDKINLPVYAVGWGTTDPNVSKNIAILRNVKLTLYGKESCRTYTDFNIDIQICAGELAGGKDTCQGDSGGPLFFKDNYNNEEKNVLLGITSYGQGCALKNTPGVYTRVGNYLTWIRQNI</sequence>
<dbReference type="InterPro" id="IPR018114">
    <property type="entry name" value="TRYPSIN_HIS"/>
</dbReference>